<reference evidence="2" key="1">
    <citation type="submission" date="2018-02" db="EMBL/GenBank/DDBJ databases">
        <title>Rhizophora mucronata_Transcriptome.</title>
        <authorList>
            <person name="Meera S.P."/>
            <person name="Sreeshan A."/>
            <person name="Augustine A."/>
        </authorList>
    </citation>
    <scope>NUCLEOTIDE SEQUENCE</scope>
    <source>
        <tissue evidence="2">Leaf</tissue>
    </source>
</reference>
<keyword evidence="1" id="KW-1133">Transmembrane helix</keyword>
<protein>
    <submittedName>
        <fullName evidence="2">Uncharacterized protein</fullName>
    </submittedName>
</protein>
<name>A0A2P2QGL3_RHIMU</name>
<sequence length="60" mass="6932">MYQKIFAGLCKHGNHNLPKYFEDVTFLVCTFFITIIESLIFNLVIDMIVSCCILVKLLMS</sequence>
<dbReference type="EMBL" id="GGEC01085543">
    <property type="protein sequence ID" value="MBX66027.1"/>
    <property type="molecule type" value="Transcribed_RNA"/>
</dbReference>
<accession>A0A2P2QGL3</accession>
<proteinExistence type="predicted"/>
<dbReference type="AlphaFoldDB" id="A0A2P2QGL3"/>
<organism evidence="2">
    <name type="scientific">Rhizophora mucronata</name>
    <name type="common">Asiatic mangrove</name>
    <dbReference type="NCBI Taxonomy" id="61149"/>
    <lineage>
        <taxon>Eukaryota</taxon>
        <taxon>Viridiplantae</taxon>
        <taxon>Streptophyta</taxon>
        <taxon>Embryophyta</taxon>
        <taxon>Tracheophyta</taxon>
        <taxon>Spermatophyta</taxon>
        <taxon>Magnoliopsida</taxon>
        <taxon>eudicotyledons</taxon>
        <taxon>Gunneridae</taxon>
        <taxon>Pentapetalae</taxon>
        <taxon>rosids</taxon>
        <taxon>fabids</taxon>
        <taxon>Malpighiales</taxon>
        <taxon>Rhizophoraceae</taxon>
        <taxon>Rhizophora</taxon>
    </lineage>
</organism>
<keyword evidence="1" id="KW-0472">Membrane</keyword>
<feature type="transmembrane region" description="Helical" evidence="1">
    <location>
        <begin position="24"/>
        <end position="55"/>
    </location>
</feature>
<keyword evidence="1" id="KW-0812">Transmembrane</keyword>
<evidence type="ECO:0000313" key="2">
    <source>
        <dbReference type="EMBL" id="MBX66027.1"/>
    </source>
</evidence>
<evidence type="ECO:0000256" key="1">
    <source>
        <dbReference type="SAM" id="Phobius"/>
    </source>
</evidence>